<reference evidence="2" key="1">
    <citation type="submission" date="2015-01" db="EMBL/GenBank/DDBJ databases">
        <authorList>
            <person name="Aksoy S."/>
            <person name="Warren W."/>
            <person name="Wilson R.K."/>
        </authorList>
    </citation>
    <scope>NUCLEOTIDE SEQUENCE [LARGE SCALE GENOMIC DNA]</scope>
    <source>
        <strain evidence="2">IAEA</strain>
    </source>
</reference>
<organism evidence="1 2">
    <name type="scientific">Glossina palpalis gambiensis</name>
    <dbReference type="NCBI Taxonomy" id="67801"/>
    <lineage>
        <taxon>Eukaryota</taxon>
        <taxon>Metazoa</taxon>
        <taxon>Ecdysozoa</taxon>
        <taxon>Arthropoda</taxon>
        <taxon>Hexapoda</taxon>
        <taxon>Insecta</taxon>
        <taxon>Pterygota</taxon>
        <taxon>Neoptera</taxon>
        <taxon>Endopterygota</taxon>
        <taxon>Diptera</taxon>
        <taxon>Brachycera</taxon>
        <taxon>Muscomorpha</taxon>
        <taxon>Hippoboscoidea</taxon>
        <taxon>Glossinidae</taxon>
        <taxon>Glossina</taxon>
    </lineage>
</organism>
<evidence type="ECO:0000313" key="2">
    <source>
        <dbReference type="Proteomes" id="UP000092460"/>
    </source>
</evidence>
<evidence type="ECO:0000313" key="1">
    <source>
        <dbReference type="EnsemblMetazoa" id="GPPI045139-PA"/>
    </source>
</evidence>
<dbReference type="VEuPathDB" id="VectorBase:GPPI045139"/>
<dbReference type="EMBL" id="JXJN01023162">
    <property type="status" value="NOT_ANNOTATED_CDS"/>
    <property type="molecule type" value="Genomic_DNA"/>
</dbReference>
<keyword evidence="2" id="KW-1185">Reference proteome</keyword>
<reference evidence="1" key="2">
    <citation type="submission" date="2020-05" db="UniProtKB">
        <authorList>
            <consortium name="EnsemblMetazoa"/>
        </authorList>
    </citation>
    <scope>IDENTIFICATION</scope>
    <source>
        <strain evidence="1">IAEA</strain>
    </source>
</reference>
<dbReference type="EnsemblMetazoa" id="GPPI045139-RA">
    <property type="protein sequence ID" value="GPPI045139-PA"/>
    <property type="gene ID" value="GPPI045139"/>
</dbReference>
<accession>A0A1B0BZI6</accession>
<protein>
    <submittedName>
        <fullName evidence="1">Uncharacterized protein</fullName>
    </submittedName>
</protein>
<name>A0A1B0BZI6_9MUSC</name>
<sequence>MEPPLMKSCCDSSDNSVRLVYANIHVVVIDLWPEMRTESCWRMHSGSIVNTPEPFKLSGIIFLSHTAVACVKNDDG</sequence>
<dbReference type="AlphaFoldDB" id="A0A1B0BZI6"/>
<proteinExistence type="predicted"/>
<dbReference type="Proteomes" id="UP000092460">
    <property type="component" value="Unassembled WGS sequence"/>
</dbReference>